<organism evidence="2 3">
    <name type="scientific">Laccaria amethystina LaAM-08-1</name>
    <dbReference type="NCBI Taxonomy" id="1095629"/>
    <lineage>
        <taxon>Eukaryota</taxon>
        <taxon>Fungi</taxon>
        <taxon>Dikarya</taxon>
        <taxon>Basidiomycota</taxon>
        <taxon>Agaricomycotina</taxon>
        <taxon>Agaricomycetes</taxon>
        <taxon>Agaricomycetidae</taxon>
        <taxon>Agaricales</taxon>
        <taxon>Agaricineae</taxon>
        <taxon>Hydnangiaceae</taxon>
        <taxon>Laccaria</taxon>
    </lineage>
</organism>
<protein>
    <submittedName>
        <fullName evidence="2">Uncharacterized protein</fullName>
    </submittedName>
</protein>
<evidence type="ECO:0000313" key="3">
    <source>
        <dbReference type="Proteomes" id="UP000054477"/>
    </source>
</evidence>
<proteinExistence type="predicted"/>
<reference evidence="3" key="2">
    <citation type="submission" date="2015-01" db="EMBL/GenBank/DDBJ databases">
        <title>Evolutionary Origins and Diversification of the Mycorrhizal Mutualists.</title>
        <authorList>
            <consortium name="DOE Joint Genome Institute"/>
            <consortium name="Mycorrhizal Genomics Consortium"/>
            <person name="Kohler A."/>
            <person name="Kuo A."/>
            <person name="Nagy L.G."/>
            <person name="Floudas D."/>
            <person name="Copeland A."/>
            <person name="Barry K.W."/>
            <person name="Cichocki N."/>
            <person name="Veneault-Fourrey C."/>
            <person name="LaButti K."/>
            <person name="Lindquist E.A."/>
            <person name="Lipzen A."/>
            <person name="Lundell T."/>
            <person name="Morin E."/>
            <person name="Murat C."/>
            <person name="Riley R."/>
            <person name="Ohm R."/>
            <person name="Sun H."/>
            <person name="Tunlid A."/>
            <person name="Henrissat B."/>
            <person name="Grigoriev I.V."/>
            <person name="Hibbett D.S."/>
            <person name="Martin F."/>
        </authorList>
    </citation>
    <scope>NUCLEOTIDE SEQUENCE [LARGE SCALE GENOMIC DNA]</scope>
    <source>
        <strain evidence="3">LaAM-08-1</strain>
    </source>
</reference>
<dbReference type="AlphaFoldDB" id="A0A0C9XI55"/>
<evidence type="ECO:0000256" key="1">
    <source>
        <dbReference type="SAM" id="MobiDB-lite"/>
    </source>
</evidence>
<sequence>MHSTEKGTSALSTSREPPATQMEFLTLARLEAATSRSPIMLSQTFFTAKSAWNALTSRLIQ</sequence>
<name>A0A0C9XI55_9AGAR</name>
<feature type="region of interest" description="Disordered" evidence="1">
    <location>
        <begin position="1"/>
        <end position="20"/>
    </location>
</feature>
<accession>A0A0C9XI55</accession>
<dbReference type="EMBL" id="KN838697">
    <property type="protein sequence ID" value="KIJ97311.1"/>
    <property type="molecule type" value="Genomic_DNA"/>
</dbReference>
<feature type="compositionally biased region" description="Polar residues" evidence="1">
    <location>
        <begin position="1"/>
        <end position="15"/>
    </location>
</feature>
<dbReference type="Proteomes" id="UP000054477">
    <property type="component" value="Unassembled WGS sequence"/>
</dbReference>
<evidence type="ECO:0000313" key="2">
    <source>
        <dbReference type="EMBL" id="KIJ97311.1"/>
    </source>
</evidence>
<keyword evidence="3" id="KW-1185">Reference proteome</keyword>
<dbReference type="HOGENOM" id="CLU_2922944_0_0_1"/>
<reference evidence="2 3" key="1">
    <citation type="submission" date="2014-04" db="EMBL/GenBank/DDBJ databases">
        <authorList>
            <consortium name="DOE Joint Genome Institute"/>
            <person name="Kuo A."/>
            <person name="Kohler A."/>
            <person name="Nagy L.G."/>
            <person name="Floudas D."/>
            <person name="Copeland A."/>
            <person name="Barry K.W."/>
            <person name="Cichocki N."/>
            <person name="Veneault-Fourrey C."/>
            <person name="LaButti K."/>
            <person name="Lindquist E.A."/>
            <person name="Lipzen A."/>
            <person name="Lundell T."/>
            <person name="Morin E."/>
            <person name="Murat C."/>
            <person name="Sun H."/>
            <person name="Tunlid A."/>
            <person name="Henrissat B."/>
            <person name="Grigoriev I.V."/>
            <person name="Hibbett D.S."/>
            <person name="Martin F."/>
            <person name="Nordberg H.P."/>
            <person name="Cantor M.N."/>
            <person name="Hua S.X."/>
        </authorList>
    </citation>
    <scope>NUCLEOTIDE SEQUENCE [LARGE SCALE GENOMIC DNA]</scope>
    <source>
        <strain evidence="2 3">LaAM-08-1</strain>
    </source>
</reference>
<gene>
    <name evidence="2" type="ORF">K443DRAFT_681637</name>
</gene>